<proteinExistence type="predicted"/>
<keyword evidence="2" id="KW-1185">Reference proteome</keyword>
<organism evidence="1 2">
    <name type="scientific">Erwinia tracheiphila</name>
    <dbReference type="NCBI Taxonomy" id="65700"/>
    <lineage>
        <taxon>Bacteria</taxon>
        <taxon>Pseudomonadati</taxon>
        <taxon>Pseudomonadota</taxon>
        <taxon>Gammaproteobacteria</taxon>
        <taxon>Enterobacterales</taxon>
        <taxon>Erwiniaceae</taxon>
        <taxon>Erwinia</taxon>
    </lineage>
</organism>
<dbReference type="EMBL" id="JXNU01000003">
    <property type="protein sequence ID" value="KKF35097.1"/>
    <property type="molecule type" value="Genomic_DNA"/>
</dbReference>
<name>A0A0M2KCV0_9GAMM</name>
<sequence>MPPAMQVVFYCPDKIASCEALLDPSKPVVVNYCDVTCCWDWTYFKPSLKKTLVQVLYPPIKDFIRTLSVRQITLTYAKQMDGWMTFRKNGPTPITTWKNMLQAAPAISPRRK</sequence>
<dbReference type="PATRIC" id="fig|65700.7.peg.1545"/>
<dbReference type="AlphaFoldDB" id="A0A0M2KCV0"/>
<dbReference type="Proteomes" id="UP000033924">
    <property type="component" value="Unassembled WGS sequence"/>
</dbReference>
<protein>
    <submittedName>
        <fullName evidence="1">Uncharacterized protein</fullName>
    </submittedName>
</protein>
<comment type="caution">
    <text evidence="1">The sequence shown here is derived from an EMBL/GenBank/DDBJ whole genome shotgun (WGS) entry which is preliminary data.</text>
</comment>
<evidence type="ECO:0000313" key="2">
    <source>
        <dbReference type="Proteomes" id="UP000033924"/>
    </source>
</evidence>
<accession>A0A0M2KCV0</accession>
<gene>
    <name evidence="1" type="ORF">SY86_06125</name>
</gene>
<dbReference type="STRING" id="65700.SY86_06125"/>
<reference evidence="1 2" key="1">
    <citation type="submission" date="2015-01" db="EMBL/GenBank/DDBJ databases">
        <title>Erwinia tracheiphila.</title>
        <authorList>
            <person name="Shapiro L.R."/>
        </authorList>
    </citation>
    <scope>NUCLEOTIDE SEQUENCE [LARGE SCALE GENOMIC DNA]</scope>
    <source>
        <strain evidence="1 2">BuffGH</strain>
    </source>
</reference>
<evidence type="ECO:0000313" key="1">
    <source>
        <dbReference type="EMBL" id="KKF35097.1"/>
    </source>
</evidence>